<dbReference type="PIRSF" id="PIRSF019169">
    <property type="entry name" value="PilM"/>
    <property type="match status" value="1"/>
</dbReference>
<dbReference type="EMBL" id="MEXR01000046">
    <property type="protein sequence ID" value="OGD08871.1"/>
    <property type="molecule type" value="Genomic_DNA"/>
</dbReference>
<dbReference type="PANTHER" id="PTHR32432:SF3">
    <property type="entry name" value="ETHANOLAMINE UTILIZATION PROTEIN EUTJ"/>
    <property type="match status" value="1"/>
</dbReference>
<dbReference type="InterPro" id="IPR005883">
    <property type="entry name" value="PilM"/>
</dbReference>
<evidence type="ECO:0000313" key="3">
    <source>
        <dbReference type="Proteomes" id="UP000176424"/>
    </source>
</evidence>
<dbReference type="GO" id="GO:0051301">
    <property type="term" value="P:cell division"/>
    <property type="evidence" value="ECO:0007669"/>
    <property type="project" value="InterPro"/>
</dbReference>
<gene>
    <name evidence="2" type="ORF">A2397_05910</name>
</gene>
<dbReference type="CDD" id="cd24049">
    <property type="entry name" value="ASKHA_NBD_PilM"/>
    <property type="match status" value="1"/>
</dbReference>
<dbReference type="SMART" id="SM00842">
    <property type="entry name" value="FtsA"/>
    <property type="match status" value="1"/>
</dbReference>
<dbReference type="Proteomes" id="UP000176424">
    <property type="component" value="Unassembled WGS sequence"/>
</dbReference>
<dbReference type="SUPFAM" id="SSF53067">
    <property type="entry name" value="Actin-like ATPase domain"/>
    <property type="match status" value="2"/>
</dbReference>
<dbReference type="AlphaFoldDB" id="A0A1F4ZR75"/>
<feature type="domain" description="SHS2" evidence="1">
    <location>
        <begin position="6"/>
        <end position="171"/>
    </location>
</feature>
<evidence type="ECO:0000259" key="1">
    <source>
        <dbReference type="SMART" id="SM00842"/>
    </source>
</evidence>
<proteinExistence type="predicted"/>
<organism evidence="2 3">
    <name type="scientific">Candidatus Amesbacteria bacterium RIFOXYB1_FULL_44_23</name>
    <dbReference type="NCBI Taxonomy" id="1797263"/>
    <lineage>
        <taxon>Bacteria</taxon>
        <taxon>Candidatus Amesiibacteriota</taxon>
    </lineage>
</organism>
<dbReference type="STRING" id="1797263.A2397_05910"/>
<dbReference type="PANTHER" id="PTHR32432">
    <property type="entry name" value="CELL DIVISION PROTEIN FTSA-RELATED"/>
    <property type="match status" value="1"/>
</dbReference>
<accession>A0A1F4ZR75</accession>
<dbReference type="Gene3D" id="3.30.420.40">
    <property type="match status" value="2"/>
</dbReference>
<protein>
    <recommendedName>
        <fullName evidence="1">SHS2 domain-containing protein</fullName>
    </recommendedName>
</protein>
<dbReference type="Gene3D" id="3.30.1490.300">
    <property type="match status" value="1"/>
</dbReference>
<dbReference type="InterPro" id="IPR043129">
    <property type="entry name" value="ATPase_NBD"/>
</dbReference>
<dbReference type="InterPro" id="IPR050696">
    <property type="entry name" value="FtsA/MreB"/>
</dbReference>
<evidence type="ECO:0000313" key="2">
    <source>
        <dbReference type="EMBL" id="OGD08871.1"/>
    </source>
</evidence>
<name>A0A1F4ZR75_9BACT</name>
<dbReference type="InterPro" id="IPR003494">
    <property type="entry name" value="SHS2_FtsA"/>
</dbReference>
<dbReference type="NCBIfam" id="TIGR01175">
    <property type="entry name" value="pilM"/>
    <property type="match status" value="1"/>
</dbReference>
<reference evidence="2 3" key="1">
    <citation type="journal article" date="2016" name="Nat. Commun.">
        <title>Thousands of microbial genomes shed light on interconnected biogeochemical processes in an aquifer system.</title>
        <authorList>
            <person name="Anantharaman K."/>
            <person name="Brown C.T."/>
            <person name="Hug L.A."/>
            <person name="Sharon I."/>
            <person name="Castelle C.J."/>
            <person name="Probst A.J."/>
            <person name="Thomas B.C."/>
            <person name="Singh A."/>
            <person name="Wilkins M.J."/>
            <person name="Karaoz U."/>
            <person name="Brodie E.L."/>
            <person name="Williams K.H."/>
            <person name="Hubbard S.S."/>
            <person name="Banfield J.F."/>
        </authorList>
    </citation>
    <scope>NUCLEOTIDE SEQUENCE [LARGE SCALE GENOMIC DNA]</scope>
</reference>
<comment type="caution">
    <text evidence="2">The sequence shown here is derived from an EMBL/GenBank/DDBJ whole genome shotgun (WGS) entry which is preliminary data.</text>
</comment>
<sequence length="340" mass="35917">MSNLPRLGIDIGSTTTKMVELVPAGKDKWKLVTAASMPSFSGGIAGNPANLGSFSQALIKMRKEAGVRATKVIAALPEGQVSSHVVELPLMSDDEVKQALQWQVEQYIPIPADRAVWSHQVIRKDPTSGGMEVMLVAAAKNLVNAYVSIMEQAGLEVVALETELMAISRAMVPSSYPTSLIIDVGSKSTNVGVVEKGQLVFARTIPTAGEALTRAIQSSLGLELSLAEQYKVTYGLDSTKLGGKLVEAMKPVLNVISSEIRKTADFYTSKHSGQGITLATLTGGVAMMPEMVAMLSGAVGMEMSVGDPFIKLVLDKPQQQALATSGPLYGVAVGLGMRDI</sequence>
<dbReference type="Pfam" id="PF11104">
    <property type="entry name" value="PilM_2"/>
    <property type="match status" value="1"/>
</dbReference>